<dbReference type="AlphaFoldDB" id="A0A4Y2PYH5"/>
<reference evidence="2 3" key="1">
    <citation type="journal article" date="2019" name="Sci. Rep.">
        <title>Orb-weaving spider Araneus ventricosus genome elucidates the spidroin gene catalogue.</title>
        <authorList>
            <person name="Kono N."/>
            <person name="Nakamura H."/>
            <person name="Ohtoshi R."/>
            <person name="Moran D.A.P."/>
            <person name="Shinohara A."/>
            <person name="Yoshida Y."/>
            <person name="Fujiwara M."/>
            <person name="Mori M."/>
            <person name="Tomita M."/>
            <person name="Arakawa K."/>
        </authorList>
    </citation>
    <scope>NUCLEOTIDE SEQUENCE [LARGE SCALE GENOMIC DNA]</scope>
</reference>
<gene>
    <name evidence="2" type="ORF">AVEN_169470_1</name>
</gene>
<evidence type="ECO:0000256" key="1">
    <source>
        <dbReference type="SAM" id="MobiDB-lite"/>
    </source>
</evidence>
<proteinExistence type="predicted"/>
<comment type="caution">
    <text evidence="2">The sequence shown here is derived from an EMBL/GenBank/DDBJ whole genome shotgun (WGS) entry which is preliminary data.</text>
</comment>
<keyword evidence="3" id="KW-1185">Reference proteome</keyword>
<dbReference type="EMBL" id="BGPR01012409">
    <property type="protein sequence ID" value="GBN55933.1"/>
    <property type="molecule type" value="Genomic_DNA"/>
</dbReference>
<name>A0A4Y2PYH5_ARAVE</name>
<feature type="compositionally biased region" description="Polar residues" evidence="1">
    <location>
        <begin position="1"/>
        <end position="16"/>
    </location>
</feature>
<accession>A0A4Y2PYH5</accession>
<evidence type="ECO:0000313" key="2">
    <source>
        <dbReference type="EMBL" id="GBN55933.1"/>
    </source>
</evidence>
<evidence type="ECO:0000313" key="3">
    <source>
        <dbReference type="Proteomes" id="UP000499080"/>
    </source>
</evidence>
<protein>
    <submittedName>
        <fullName evidence="2">Uncharacterized protein</fullName>
    </submittedName>
</protein>
<organism evidence="2 3">
    <name type="scientific">Araneus ventricosus</name>
    <name type="common">Orbweaver spider</name>
    <name type="synonym">Epeira ventricosa</name>
    <dbReference type="NCBI Taxonomy" id="182803"/>
    <lineage>
        <taxon>Eukaryota</taxon>
        <taxon>Metazoa</taxon>
        <taxon>Ecdysozoa</taxon>
        <taxon>Arthropoda</taxon>
        <taxon>Chelicerata</taxon>
        <taxon>Arachnida</taxon>
        <taxon>Araneae</taxon>
        <taxon>Araneomorphae</taxon>
        <taxon>Entelegynae</taxon>
        <taxon>Araneoidea</taxon>
        <taxon>Araneidae</taxon>
        <taxon>Araneus</taxon>
    </lineage>
</organism>
<dbReference type="Proteomes" id="UP000499080">
    <property type="component" value="Unassembled WGS sequence"/>
</dbReference>
<feature type="region of interest" description="Disordered" evidence="1">
    <location>
        <begin position="1"/>
        <end position="24"/>
    </location>
</feature>
<sequence length="78" mass="8882">MRRMTSWSSPALQSQCGRGGTGRYGYLTHGRQPTRKGSNAWQALEQIQTSTFGYSRYLVPTEDAHSLLLTMRRTTSWI</sequence>